<dbReference type="OrthoDB" id="691673at2759"/>
<proteinExistence type="predicted"/>
<evidence type="ECO:0000313" key="2">
    <source>
        <dbReference type="Proteomes" id="UP001154078"/>
    </source>
</evidence>
<protein>
    <submittedName>
        <fullName evidence="1">Uncharacterized protein</fullName>
    </submittedName>
</protein>
<dbReference type="Proteomes" id="UP001154078">
    <property type="component" value="Chromosome 2"/>
</dbReference>
<accession>A0A9P0AVX1</accession>
<evidence type="ECO:0000313" key="1">
    <source>
        <dbReference type="EMBL" id="CAH0550796.1"/>
    </source>
</evidence>
<keyword evidence="2" id="KW-1185">Reference proteome</keyword>
<sequence length="156" mass="18418">MATLDLSDDFKISLDSIEEDTDVPWFSLIQNLSNEQLEFLENKFKQKKTQSKEININQEIIDQEGLTKEEFLDVICEIYNNHNYSVQSLILFENISKGEKFRIKWNDFIDFLIANLEPTSPEKLRLTLMHIEPSPQTKVINYKYLLKKSCDFYLLA</sequence>
<dbReference type="EMBL" id="OV121133">
    <property type="protein sequence ID" value="CAH0550796.1"/>
    <property type="molecule type" value="Genomic_DNA"/>
</dbReference>
<dbReference type="AlphaFoldDB" id="A0A9P0AVX1"/>
<reference evidence="1" key="1">
    <citation type="submission" date="2021-12" db="EMBL/GenBank/DDBJ databases">
        <authorList>
            <person name="King R."/>
        </authorList>
    </citation>
    <scope>NUCLEOTIDE SEQUENCE</scope>
</reference>
<gene>
    <name evidence="1" type="ORF">MELIAE_LOCUS3536</name>
</gene>
<organism evidence="1 2">
    <name type="scientific">Brassicogethes aeneus</name>
    <name type="common">Rape pollen beetle</name>
    <name type="synonym">Meligethes aeneus</name>
    <dbReference type="NCBI Taxonomy" id="1431903"/>
    <lineage>
        <taxon>Eukaryota</taxon>
        <taxon>Metazoa</taxon>
        <taxon>Ecdysozoa</taxon>
        <taxon>Arthropoda</taxon>
        <taxon>Hexapoda</taxon>
        <taxon>Insecta</taxon>
        <taxon>Pterygota</taxon>
        <taxon>Neoptera</taxon>
        <taxon>Endopterygota</taxon>
        <taxon>Coleoptera</taxon>
        <taxon>Polyphaga</taxon>
        <taxon>Cucujiformia</taxon>
        <taxon>Nitidulidae</taxon>
        <taxon>Meligethinae</taxon>
        <taxon>Brassicogethes</taxon>
    </lineage>
</organism>
<name>A0A9P0AVX1_BRAAE</name>